<keyword evidence="3" id="KW-1185">Reference proteome</keyword>
<feature type="region of interest" description="Disordered" evidence="1">
    <location>
        <begin position="1"/>
        <end position="32"/>
    </location>
</feature>
<name>A0AAE0EUJ6_9CHLO</name>
<gene>
    <name evidence="2" type="ORF">CYMTET_49026</name>
</gene>
<organism evidence="2 3">
    <name type="scientific">Cymbomonas tetramitiformis</name>
    <dbReference type="NCBI Taxonomy" id="36881"/>
    <lineage>
        <taxon>Eukaryota</taxon>
        <taxon>Viridiplantae</taxon>
        <taxon>Chlorophyta</taxon>
        <taxon>Pyramimonadophyceae</taxon>
        <taxon>Pyramimonadales</taxon>
        <taxon>Pyramimonadaceae</taxon>
        <taxon>Cymbomonas</taxon>
    </lineage>
</organism>
<reference evidence="2 3" key="1">
    <citation type="journal article" date="2015" name="Genome Biol. Evol.">
        <title>Comparative Genomics of a Bacterivorous Green Alga Reveals Evolutionary Causalities and Consequences of Phago-Mixotrophic Mode of Nutrition.</title>
        <authorList>
            <person name="Burns J.A."/>
            <person name="Paasch A."/>
            <person name="Narechania A."/>
            <person name="Kim E."/>
        </authorList>
    </citation>
    <scope>NUCLEOTIDE SEQUENCE [LARGE SCALE GENOMIC DNA]</scope>
    <source>
        <strain evidence="2 3">PLY_AMNH</strain>
    </source>
</reference>
<accession>A0AAE0EUJ6</accession>
<dbReference type="EMBL" id="LGRX02033451">
    <property type="protein sequence ID" value="KAK3241191.1"/>
    <property type="molecule type" value="Genomic_DNA"/>
</dbReference>
<comment type="caution">
    <text evidence="2">The sequence shown here is derived from an EMBL/GenBank/DDBJ whole genome shotgun (WGS) entry which is preliminary data.</text>
</comment>
<evidence type="ECO:0000313" key="2">
    <source>
        <dbReference type="EMBL" id="KAK3241191.1"/>
    </source>
</evidence>
<dbReference type="Proteomes" id="UP001190700">
    <property type="component" value="Unassembled WGS sequence"/>
</dbReference>
<evidence type="ECO:0000313" key="3">
    <source>
        <dbReference type="Proteomes" id="UP001190700"/>
    </source>
</evidence>
<proteinExistence type="predicted"/>
<evidence type="ECO:0000256" key="1">
    <source>
        <dbReference type="SAM" id="MobiDB-lite"/>
    </source>
</evidence>
<protein>
    <submittedName>
        <fullName evidence="2">Uncharacterized protein</fullName>
    </submittedName>
</protein>
<dbReference type="AlphaFoldDB" id="A0AAE0EUJ6"/>
<sequence length="194" mass="21793">MAARPKASTGLGLETSKPLPAPRQGGALKRKRYDNDDKANAIHFYDECLATGVGAPLVYAAKHCGIPIANLSNWANGVRTADKVPWRDVIFKAAADTEEQKWFVHEGYTLMKDALPDEQFNCSVVGWHVMFKWSGVGWCHGWVLKYYANHRHGYNFEVKYEDVDRRDHILTPKSYGHGDQVPTGTWCLLKSISA</sequence>